<dbReference type="EMBL" id="SPQC01000039">
    <property type="protein sequence ID" value="TFU21099.1"/>
    <property type="molecule type" value="Genomic_DNA"/>
</dbReference>
<comment type="caution">
    <text evidence="4">The sequence shown here is derived from an EMBL/GenBank/DDBJ whole genome shotgun (WGS) entry which is preliminary data.</text>
</comment>
<dbReference type="PANTHER" id="PTHR23028:SF53">
    <property type="entry name" value="ACYL_TRANSF_3 DOMAIN-CONTAINING PROTEIN"/>
    <property type="match status" value="1"/>
</dbReference>
<protein>
    <submittedName>
        <fullName evidence="4">Acyltransferase</fullName>
    </submittedName>
</protein>
<dbReference type="Pfam" id="PF19040">
    <property type="entry name" value="SGNH"/>
    <property type="match status" value="1"/>
</dbReference>
<dbReference type="Proteomes" id="UP000297951">
    <property type="component" value="Unassembled WGS sequence"/>
</dbReference>
<evidence type="ECO:0000313" key="4">
    <source>
        <dbReference type="EMBL" id="TFU21099.1"/>
    </source>
</evidence>
<evidence type="ECO:0000313" key="5">
    <source>
        <dbReference type="Proteomes" id="UP000297951"/>
    </source>
</evidence>
<keyword evidence="1" id="KW-0472">Membrane</keyword>
<feature type="transmembrane region" description="Helical" evidence="1">
    <location>
        <begin position="269"/>
        <end position="287"/>
    </location>
</feature>
<feature type="transmembrane region" description="Helical" evidence="1">
    <location>
        <begin position="223"/>
        <end position="239"/>
    </location>
</feature>
<feature type="transmembrane region" description="Helical" evidence="1">
    <location>
        <begin position="87"/>
        <end position="106"/>
    </location>
</feature>
<feature type="domain" description="Acyltransferase 3" evidence="2">
    <location>
        <begin position="23"/>
        <end position="352"/>
    </location>
</feature>
<evidence type="ECO:0000259" key="3">
    <source>
        <dbReference type="Pfam" id="PF19040"/>
    </source>
</evidence>
<feature type="domain" description="SGNH" evidence="3">
    <location>
        <begin position="480"/>
        <end position="683"/>
    </location>
</feature>
<dbReference type="InterPro" id="IPR043968">
    <property type="entry name" value="SGNH"/>
</dbReference>
<evidence type="ECO:0000256" key="1">
    <source>
        <dbReference type="SAM" id="Phobius"/>
    </source>
</evidence>
<keyword evidence="4" id="KW-0012">Acyltransferase</keyword>
<accession>A0A4Y9F1F5</accession>
<dbReference type="GO" id="GO:0009103">
    <property type="term" value="P:lipopolysaccharide biosynthetic process"/>
    <property type="evidence" value="ECO:0007669"/>
    <property type="project" value="TreeGrafter"/>
</dbReference>
<feature type="transmembrane region" description="Helical" evidence="1">
    <location>
        <begin position="246"/>
        <end position="263"/>
    </location>
</feature>
<dbReference type="STRING" id="85336.A7979_02885"/>
<dbReference type="InterPro" id="IPR050879">
    <property type="entry name" value="Acyltransferase_3"/>
</dbReference>
<dbReference type="Pfam" id="PF01757">
    <property type="entry name" value="Acyl_transf_3"/>
    <property type="match status" value="1"/>
</dbReference>
<dbReference type="PANTHER" id="PTHR23028">
    <property type="entry name" value="ACETYLTRANSFERASE"/>
    <property type="match status" value="1"/>
</dbReference>
<feature type="transmembrane region" description="Helical" evidence="1">
    <location>
        <begin position="48"/>
        <end position="66"/>
    </location>
</feature>
<dbReference type="OrthoDB" id="3404679at2"/>
<evidence type="ECO:0000259" key="2">
    <source>
        <dbReference type="Pfam" id="PF01757"/>
    </source>
</evidence>
<dbReference type="GO" id="GO:0016747">
    <property type="term" value="F:acyltransferase activity, transferring groups other than amino-acyl groups"/>
    <property type="evidence" value="ECO:0007669"/>
    <property type="project" value="InterPro"/>
</dbReference>
<gene>
    <name evidence="4" type="ORF">E4U03_09915</name>
</gene>
<feature type="transmembrane region" description="Helical" evidence="1">
    <location>
        <begin position="335"/>
        <end position="356"/>
    </location>
</feature>
<name>A0A4Y9F1F5_9MICC</name>
<keyword evidence="4" id="KW-0808">Transferase</keyword>
<feature type="transmembrane region" description="Helical" evidence="1">
    <location>
        <begin position="26"/>
        <end position="42"/>
    </location>
</feature>
<feature type="transmembrane region" description="Helical" evidence="1">
    <location>
        <begin position="397"/>
        <end position="418"/>
    </location>
</feature>
<feature type="transmembrane region" description="Helical" evidence="1">
    <location>
        <begin position="308"/>
        <end position="329"/>
    </location>
</feature>
<dbReference type="GO" id="GO:0016020">
    <property type="term" value="C:membrane"/>
    <property type="evidence" value="ECO:0007669"/>
    <property type="project" value="TreeGrafter"/>
</dbReference>
<keyword evidence="1" id="KW-1133">Transmembrane helix</keyword>
<keyword evidence="1" id="KW-0812">Transmembrane</keyword>
<organism evidence="4 5">
    <name type="scientific">Rothia nasimurium</name>
    <dbReference type="NCBI Taxonomy" id="85336"/>
    <lineage>
        <taxon>Bacteria</taxon>
        <taxon>Bacillati</taxon>
        <taxon>Actinomycetota</taxon>
        <taxon>Actinomycetes</taxon>
        <taxon>Micrococcales</taxon>
        <taxon>Micrococcaceae</taxon>
        <taxon>Rothia</taxon>
    </lineage>
</organism>
<sequence>MNRTRHRHKPLGSFIEQPKFRPEVQGLRSLAVLLVVMYHVWFGKVSGGVDVFLFISAFLLSLSSLRKIQDGKPLKVVSYWLHVFQRLLPAAATVILATLVAAYFVIAPSRWASLLADAKAALFYFLNWRLAFNSVDYYAQDSTLKTPFQHFWSLSMQGQIFILWPLLFAFVAFLVGYLRLKVLPTALLVFGTVFVTSLTFSIIETSTNQSFAYFDTRTRLWEFAAGTLLAMLLLAWRVPSWLKVPMGWVGVIGLVTCGWLLPVERAFPGYLALWPLLSGAFVIAAGQTGSRLGVDRLLSAKPLQKMGAISYCLYLVHWPILILYTTSIGEPKAGWLDGTLVILSSIAVAWLLHNLVEKPLRAWEKKPSRRALRHAKRSETPWSRKKQDAWGSWKRPVAIITACLALIGGGISAGQVWVNQQQERAEELALLAGTDAYPGALAAGSSQLYRNLPIPQGDVLTQFDNLSERCATYNANVNPAMAEHCATDHWGSSDAPLTIVVGDSHAEQAISMYRPIAEANGQNMMAFLMGGCKFPTQPEEWVECADFNRDVTQEILNLKPANVVLMGTAASATDTNETIINGLENTVEKFTDAGINVIVLRDNPRYEYNMYVCGQVNLRNLSNCSVPVSKKLAPVNPSLALAEFNPRVYTVDLTEQICPNGICRPLEGNVFIYIDDNHISKAYGSTMAVEMESQLHTQGWDPSAVNPAGKL</sequence>
<dbReference type="InterPro" id="IPR002656">
    <property type="entry name" value="Acyl_transf_3_dom"/>
</dbReference>
<dbReference type="AlphaFoldDB" id="A0A4Y9F1F5"/>
<feature type="transmembrane region" description="Helical" evidence="1">
    <location>
        <begin position="160"/>
        <end position="178"/>
    </location>
</feature>
<dbReference type="RefSeq" id="WP_135013451.1">
    <property type="nucleotide sequence ID" value="NZ_JADGLK010000039.1"/>
</dbReference>
<proteinExistence type="predicted"/>
<reference evidence="4 5" key="1">
    <citation type="submission" date="2019-03" db="EMBL/GenBank/DDBJ databases">
        <title>Diversity of the mouse oral microbiome.</title>
        <authorList>
            <person name="Joseph S."/>
            <person name="Aduse-Opoku J."/>
            <person name="Curtis M."/>
            <person name="Wade W."/>
            <person name="Hashim A."/>
        </authorList>
    </citation>
    <scope>NUCLEOTIDE SEQUENCE [LARGE SCALE GENOMIC DNA]</scope>
    <source>
        <strain evidence="5">irhom_31</strain>
    </source>
</reference>
<feature type="transmembrane region" description="Helical" evidence="1">
    <location>
        <begin position="185"/>
        <end position="203"/>
    </location>
</feature>